<organism evidence="1 2">
    <name type="scientific">Naganishia onofrii</name>
    <dbReference type="NCBI Taxonomy" id="1851511"/>
    <lineage>
        <taxon>Eukaryota</taxon>
        <taxon>Fungi</taxon>
        <taxon>Dikarya</taxon>
        <taxon>Basidiomycota</taxon>
        <taxon>Agaricomycotina</taxon>
        <taxon>Tremellomycetes</taxon>
        <taxon>Filobasidiales</taxon>
        <taxon>Filobasidiaceae</taxon>
        <taxon>Naganishia</taxon>
    </lineage>
</organism>
<protein>
    <submittedName>
        <fullName evidence="1">Uncharacterized protein</fullName>
    </submittedName>
</protein>
<dbReference type="Proteomes" id="UP001234202">
    <property type="component" value="Unassembled WGS sequence"/>
</dbReference>
<sequence>MNGIPFRSLRSSAHLARRAPSATKPTFRHCNTASTPQSTTTPTTTIDLPDLSRFNKNKMPSKQINAADFPLLQTCLTDNKEWAERVSHENPGFFANSAKGQSPFLLWIGCADSRVPESVVLGRKPGEIFVHRNIANQFHHNDDSANAVLMYAVGNLGVQHVAVVGHTACGGCLAAHGAPKPDENATESSALSRFLDPLIKLRHSLPEDASIDDLIVANVKKTVKTVCESDVIQANWKKAKETGTQPVYVHGWLKDLSTGLIKDLECSEGPDF</sequence>
<comment type="caution">
    <text evidence="1">The sequence shown here is derived from an EMBL/GenBank/DDBJ whole genome shotgun (WGS) entry which is preliminary data.</text>
</comment>
<proteinExistence type="predicted"/>
<name>A0ACC2XJA2_9TREE</name>
<accession>A0ACC2XJA2</accession>
<evidence type="ECO:0000313" key="1">
    <source>
        <dbReference type="EMBL" id="KAJ9123450.1"/>
    </source>
</evidence>
<evidence type="ECO:0000313" key="2">
    <source>
        <dbReference type="Proteomes" id="UP001234202"/>
    </source>
</evidence>
<reference evidence="1" key="1">
    <citation type="submission" date="2023-04" db="EMBL/GenBank/DDBJ databases">
        <title>Draft Genome sequencing of Naganishia species isolated from polar environments using Oxford Nanopore Technology.</title>
        <authorList>
            <person name="Leo P."/>
            <person name="Venkateswaran K."/>
        </authorList>
    </citation>
    <scope>NUCLEOTIDE SEQUENCE</scope>
    <source>
        <strain evidence="1">DBVPG 5303</strain>
    </source>
</reference>
<keyword evidence="2" id="KW-1185">Reference proteome</keyword>
<gene>
    <name evidence="1" type="ORF">QFC24_003664</name>
</gene>
<dbReference type="EMBL" id="JASBWV010000012">
    <property type="protein sequence ID" value="KAJ9123450.1"/>
    <property type="molecule type" value="Genomic_DNA"/>
</dbReference>